<dbReference type="PANTHER" id="PTHR31517">
    <property type="match status" value="1"/>
</dbReference>
<proteinExistence type="inferred from homology"/>
<keyword evidence="5 19" id="KW-0575">Peroxidase</keyword>
<dbReference type="InterPro" id="IPR033905">
    <property type="entry name" value="Secretory_peroxidase"/>
</dbReference>
<feature type="binding site" description="axial binding residue" evidence="16">
    <location>
        <position position="200"/>
    </location>
    <ligand>
        <name>heme b</name>
        <dbReference type="ChEBI" id="CHEBI:60344"/>
    </ligand>
    <ligandPart>
        <name>Fe</name>
        <dbReference type="ChEBI" id="CHEBI:18248"/>
    </ligandPart>
</feature>
<dbReference type="InterPro" id="IPR010255">
    <property type="entry name" value="Haem_peroxidase_sf"/>
</dbReference>
<evidence type="ECO:0000256" key="16">
    <source>
        <dbReference type="PIRSR" id="PIRSR600823-3"/>
    </source>
</evidence>
<feature type="binding site" evidence="16">
    <location>
        <position position="252"/>
    </location>
    <ligand>
        <name>Ca(2+)</name>
        <dbReference type="ChEBI" id="CHEBI:29108"/>
        <label>2</label>
    </ligand>
</feature>
<keyword evidence="11 18" id="KW-1015">Disulfide bond</keyword>
<evidence type="ECO:0000256" key="7">
    <source>
        <dbReference type="ARBA" id="ARBA00022723"/>
    </source>
</evidence>
<name>A0AAD8TJ39_LOLMU</name>
<dbReference type="GO" id="GO:0005576">
    <property type="term" value="C:extracellular region"/>
    <property type="evidence" value="ECO:0007669"/>
    <property type="project" value="UniProtKB-SubCell"/>
</dbReference>
<evidence type="ECO:0000256" key="9">
    <source>
        <dbReference type="ARBA" id="ARBA00023002"/>
    </source>
</evidence>
<dbReference type="PRINTS" id="PR00461">
    <property type="entry name" value="PLPEROXIDASE"/>
</dbReference>
<evidence type="ECO:0000313" key="22">
    <source>
        <dbReference type="Proteomes" id="UP001231189"/>
    </source>
</evidence>
<dbReference type="GO" id="GO:0006979">
    <property type="term" value="P:response to oxidative stress"/>
    <property type="evidence" value="ECO:0007669"/>
    <property type="project" value="UniProtKB-UniRule"/>
</dbReference>
<feature type="binding site" evidence="16">
    <location>
        <position position="94"/>
    </location>
    <ligand>
        <name>Ca(2+)</name>
        <dbReference type="ChEBI" id="CHEBI:29108"/>
        <label>1</label>
    </ligand>
</feature>
<evidence type="ECO:0000256" key="13">
    <source>
        <dbReference type="ARBA" id="ARBA00023324"/>
    </source>
</evidence>
<dbReference type="GO" id="GO:0046872">
    <property type="term" value="F:metal ion binding"/>
    <property type="evidence" value="ECO:0007669"/>
    <property type="project" value="UniProtKB-UniRule"/>
</dbReference>
<sequence length="332" mass="35500">MAAPLRRLLLSLALLLAAATAPGAAAAAARLSTSYYSRSCPRVEQIVSDVVTAKQQANPSTAAGTLRLFFHDCFVSGCDASVLVSPLSTDRSPERAAEINLSLPGDAFDAVARAKAALEAACPGTVSCADILALAARDLVGILGGPRFPVYLGRRDARRSDATDVEGNLPRTNMSARAMAVLFARKGITPREMVALAGAHTVGFSHCSEFAHRVYGYRGDGYDPALNPAFARALRTSCAGYERDPTLSIFNDIVTPSVFDELYFKNLPRGLGLLASDAALWEYAPTRVFVQRYADNRTAFFDDFAAAMQRLGTVGVKTGRQGVVRRQCDVLD</sequence>
<protein>
    <recommendedName>
        <fullName evidence="4 19">Peroxidase</fullName>
        <ecNumber evidence="4 19">1.11.1.7</ecNumber>
    </recommendedName>
</protein>
<feature type="binding site" evidence="16">
    <location>
        <position position="75"/>
    </location>
    <ligand>
        <name>Ca(2+)</name>
        <dbReference type="ChEBI" id="CHEBI:29108"/>
        <label>1</label>
    </ligand>
</feature>
<evidence type="ECO:0000256" key="5">
    <source>
        <dbReference type="ARBA" id="ARBA00022559"/>
    </source>
</evidence>
<evidence type="ECO:0000256" key="1">
    <source>
        <dbReference type="ARBA" id="ARBA00000189"/>
    </source>
</evidence>
<feature type="disulfide bond" evidence="18">
    <location>
        <begin position="40"/>
        <end position="122"/>
    </location>
</feature>
<evidence type="ECO:0000256" key="17">
    <source>
        <dbReference type="PIRSR" id="PIRSR600823-4"/>
    </source>
</evidence>
<feature type="disulfide bond" evidence="18">
    <location>
        <begin position="207"/>
        <end position="238"/>
    </location>
</feature>
<evidence type="ECO:0000256" key="8">
    <source>
        <dbReference type="ARBA" id="ARBA00022837"/>
    </source>
</evidence>
<evidence type="ECO:0000313" key="21">
    <source>
        <dbReference type="EMBL" id="KAK1683560.1"/>
    </source>
</evidence>
<keyword evidence="19" id="KW-0732">Signal</keyword>
<keyword evidence="19" id="KW-0964">Secreted</keyword>
<evidence type="ECO:0000256" key="2">
    <source>
        <dbReference type="ARBA" id="ARBA00002322"/>
    </source>
</evidence>
<dbReference type="FunFam" id="1.10.520.10:FF:000008">
    <property type="entry name" value="Peroxidase"/>
    <property type="match status" value="1"/>
</dbReference>
<evidence type="ECO:0000259" key="20">
    <source>
        <dbReference type="PROSITE" id="PS50873"/>
    </source>
</evidence>
<evidence type="ECO:0000256" key="14">
    <source>
        <dbReference type="PIRSR" id="PIRSR600823-1"/>
    </source>
</evidence>
<dbReference type="InterPro" id="IPR000823">
    <property type="entry name" value="Peroxidase_pln"/>
</dbReference>
<dbReference type="Proteomes" id="UP001231189">
    <property type="component" value="Unassembled WGS sequence"/>
</dbReference>
<dbReference type="Pfam" id="PF00141">
    <property type="entry name" value="peroxidase"/>
    <property type="match status" value="1"/>
</dbReference>
<dbReference type="PROSITE" id="PS00435">
    <property type="entry name" value="PEROXIDASE_1"/>
    <property type="match status" value="1"/>
</dbReference>
<comment type="similarity">
    <text evidence="3">Belongs to the peroxidase family. Ascorbate peroxidase subfamily.</text>
</comment>
<keyword evidence="7 16" id="KW-0479">Metal-binding</keyword>
<dbReference type="AlphaFoldDB" id="A0AAD8TJ39"/>
<dbReference type="InterPro" id="IPR019793">
    <property type="entry name" value="Peroxidases_heam-ligand_BS"/>
</dbReference>
<feature type="signal peptide" evidence="19">
    <location>
        <begin position="1"/>
        <end position="26"/>
    </location>
</feature>
<dbReference type="InterPro" id="IPR002016">
    <property type="entry name" value="Haem_peroxidase"/>
</dbReference>
<evidence type="ECO:0000256" key="6">
    <source>
        <dbReference type="ARBA" id="ARBA00022617"/>
    </source>
</evidence>
<keyword evidence="12" id="KW-0873">Pyrrolidone carboxylic acid</keyword>
<evidence type="ECO:0000256" key="18">
    <source>
        <dbReference type="PIRSR" id="PIRSR600823-5"/>
    </source>
</evidence>
<comment type="similarity">
    <text evidence="19">Belongs to the peroxidase family. Classical plant (class III) peroxidase subfamily.</text>
</comment>
<dbReference type="GO" id="GO:0140825">
    <property type="term" value="F:lactoperoxidase activity"/>
    <property type="evidence" value="ECO:0007669"/>
    <property type="project" value="UniProtKB-EC"/>
</dbReference>
<feature type="binding site" evidence="16">
    <location>
        <position position="77"/>
    </location>
    <ligand>
        <name>Ca(2+)</name>
        <dbReference type="ChEBI" id="CHEBI:29108"/>
        <label>1</label>
    </ligand>
</feature>
<dbReference type="EC" id="1.11.1.7" evidence="4 19"/>
<dbReference type="PRINTS" id="PR00458">
    <property type="entry name" value="PEROXIDASE"/>
</dbReference>
<feature type="binding site" evidence="16">
    <location>
        <position position="72"/>
    </location>
    <ligand>
        <name>Ca(2+)</name>
        <dbReference type="ChEBI" id="CHEBI:29108"/>
        <label>1</label>
    </ligand>
</feature>
<dbReference type="PROSITE" id="PS50873">
    <property type="entry name" value="PEROXIDASE_4"/>
    <property type="match status" value="1"/>
</dbReference>
<evidence type="ECO:0000256" key="19">
    <source>
        <dbReference type="RuleBase" id="RU362060"/>
    </source>
</evidence>
<evidence type="ECO:0000256" key="12">
    <source>
        <dbReference type="ARBA" id="ARBA00023283"/>
    </source>
</evidence>
<comment type="catalytic activity">
    <reaction evidence="1 19">
        <text>2 a phenolic donor + H2O2 = 2 a phenolic radical donor + 2 H2O</text>
        <dbReference type="Rhea" id="RHEA:56136"/>
        <dbReference type="ChEBI" id="CHEBI:15377"/>
        <dbReference type="ChEBI" id="CHEBI:16240"/>
        <dbReference type="ChEBI" id="CHEBI:139520"/>
        <dbReference type="ChEBI" id="CHEBI:139521"/>
        <dbReference type="EC" id="1.11.1.7"/>
    </reaction>
</comment>
<feature type="domain" description="Plant heme peroxidase family profile" evidence="20">
    <location>
        <begin position="30"/>
        <end position="332"/>
    </location>
</feature>
<keyword evidence="6 19" id="KW-0349">Heme</keyword>
<comment type="cofactor">
    <cofactor evidence="16 19">
        <name>Ca(2+)</name>
        <dbReference type="ChEBI" id="CHEBI:29108"/>
    </cofactor>
    <text evidence="16 19">Binds 2 calcium ions per subunit.</text>
</comment>
<evidence type="ECO:0000256" key="10">
    <source>
        <dbReference type="ARBA" id="ARBA00023004"/>
    </source>
</evidence>
<feature type="active site" description="Proton acceptor" evidence="14">
    <location>
        <position position="71"/>
    </location>
</feature>
<feature type="chain" id="PRO_5041771163" description="Peroxidase" evidence="19">
    <location>
        <begin position="27"/>
        <end position="332"/>
    </location>
</feature>
<dbReference type="InterPro" id="IPR019794">
    <property type="entry name" value="Peroxidases_AS"/>
</dbReference>
<comment type="caution">
    <text evidence="21">The sequence shown here is derived from an EMBL/GenBank/DDBJ whole genome shotgun (WGS) entry which is preliminary data.</text>
</comment>
<dbReference type="FunFam" id="1.10.420.10:FF:000001">
    <property type="entry name" value="Peroxidase"/>
    <property type="match status" value="1"/>
</dbReference>
<comment type="function">
    <text evidence="2">Removal of H(2)O(2), oxidation of toxic reductants, biosynthesis and degradation of lignin, suberization, auxin catabolism, response to environmental stresses such as wounding, pathogen attack and oxidative stress. These functions might be dependent on each isozyme/isoform in each plant tissue.</text>
</comment>
<keyword evidence="22" id="KW-1185">Reference proteome</keyword>
<dbReference type="Gene3D" id="1.10.420.10">
    <property type="entry name" value="Peroxidase, domain 2"/>
    <property type="match status" value="1"/>
</dbReference>
<feature type="disulfide bond" evidence="18">
    <location>
        <begin position="73"/>
        <end position="78"/>
    </location>
</feature>
<dbReference type="GO" id="GO:0042744">
    <property type="term" value="P:hydrogen peroxide catabolic process"/>
    <property type="evidence" value="ECO:0007669"/>
    <property type="project" value="UniProtKB-KW"/>
</dbReference>
<feature type="binding site" evidence="16">
    <location>
        <position position="201"/>
    </location>
    <ligand>
        <name>Ca(2+)</name>
        <dbReference type="ChEBI" id="CHEBI:29108"/>
        <label>2</label>
    </ligand>
</feature>
<evidence type="ECO:0000256" key="4">
    <source>
        <dbReference type="ARBA" id="ARBA00012313"/>
    </source>
</evidence>
<feature type="binding site" evidence="16">
    <location>
        <position position="81"/>
    </location>
    <ligand>
        <name>Ca(2+)</name>
        <dbReference type="ChEBI" id="CHEBI:29108"/>
        <label>1</label>
    </ligand>
</feature>
<dbReference type="PROSITE" id="PS51318">
    <property type="entry name" value="TAT"/>
    <property type="match status" value="1"/>
</dbReference>
<accession>A0AAD8TJ39</accession>
<dbReference type="EMBL" id="JAUUTY010000002">
    <property type="protein sequence ID" value="KAK1683560.1"/>
    <property type="molecule type" value="Genomic_DNA"/>
</dbReference>
<keyword evidence="10 16" id="KW-0408">Iron</keyword>
<dbReference type="InterPro" id="IPR006311">
    <property type="entry name" value="TAT_signal"/>
</dbReference>
<feature type="binding site" evidence="16">
    <location>
        <position position="79"/>
    </location>
    <ligand>
        <name>Ca(2+)</name>
        <dbReference type="ChEBI" id="CHEBI:29108"/>
        <label>1</label>
    </ligand>
</feature>
<evidence type="ECO:0000256" key="15">
    <source>
        <dbReference type="PIRSR" id="PIRSR600823-2"/>
    </source>
</evidence>
<feature type="binding site" evidence="16">
    <location>
        <position position="260"/>
    </location>
    <ligand>
        <name>Ca(2+)</name>
        <dbReference type="ChEBI" id="CHEBI:29108"/>
        <label>2</label>
    </ligand>
</feature>
<dbReference type="CDD" id="cd00693">
    <property type="entry name" value="secretory_peroxidase"/>
    <property type="match status" value="1"/>
</dbReference>
<dbReference type="SUPFAM" id="SSF48113">
    <property type="entry name" value="Heme-dependent peroxidases"/>
    <property type="match status" value="1"/>
</dbReference>
<dbReference type="PANTHER" id="PTHR31517:SF14">
    <property type="entry name" value="PEROXIDASE"/>
    <property type="match status" value="1"/>
</dbReference>
<comment type="subcellular location">
    <subcellularLocation>
        <location evidence="19">Secreted</location>
    </subcellularLocation>
</comment>
<keyword evidence="9 19" id="KW-0560">Oxidoreductase</keyword>
<keyword evidence="13 19" id="KW-0376">Hydrogen peroxide</keyword>
<organism evidence="21 22">
    <name type="scientific">Lolium multiflorum</name>
    <name type="common">Italian ryegrass</name>
    <name type="synonym">Lolium perenne subsp. multiflorum</name>
    <dbReference type="NCBI Taxonomy" id="4521"/>
    <lineage>
        <taxon>Eukaryota</taxon>
        <taxon>Viridiplantae</taxon>
        <taxon>Streptophyta</taxon>
        <taxon>Embryophyta</taxon>
        <taxon>Tracheophyta</taxon>
        <taxon>Spermatophyta</taxon>
        <taxon>Magnoliopsida</taxon>
        <taxon>Liliopsida</taxon>
        <taxon>Poales</taxon>
        <taxon>Poaceae</taxon>
        <taxon>BOP clade</taxon>
        <taxon>Pooideae</taxon>
        <taxon>Poodae</taxon>
        <taxon>Poeae</taxon>
        <taxon>Poeae Chloroplast Group 2 (Poeae type)</taxon>
        <taxon>Loliodinae</taxon>
        <taxon>Loliinae</taxon>
        <taxon>Lolium</taxon>
    </lineage>
</organism>
<evidence type="ECO:0000256" key="3">
    <source>
        <dbReference type="ARBA" id="ARBA00006873"/>
    </source>
</evidence>
<feature type="disulfide bond" evidence="18">
    <location>
        <begin position="128"/>
        <end position="328"/>
    </location>
</feature>
<feature type="site" description="Transition state stabilizer" evidence="17">
    <location>
        <position position="67"/>
    </location>
</feature>
<comment type="cofactor">
    <cofactor evidence="16 19">
        <name>heme b</name>
        <dbReference type="ChEBI" id="CHEBI:60344"/>
    </cofactor>
    <text evidence="16 19">Binds 1 heme b (iron(II)-protoporphyrin IX) group per subunit.</text>
</comment>
<reference evidence="21" key="1">
    <citation type="submission" date="2023-07" db="EMBL/GenBank/DDBJ databases">
        <title>A chromosome-level genome assembly of Lolium multiflorum.</title>
        <authorList>
            <person name="Chen Y."/>
            <person name="Copetti D."/>
            <person name="Kolliker R."/>
            <person name="Studer B."/>
        </authorList>
    </citation>
    <scope>NUCLEOTIDE SEQUENCE</scope>
    <source>
        <strain evidence="21">02402/16</strain>
        <tissue evidence="21">Leaf</tissue>
    </source>
</reference>
<feature type="binding site" evidence="15">
    <location>
        <position position="170"/>
    </location>
    <ligand>
        <name>substrate</name>
    </ligand>
</feature>
<evidence type="ECO:0000256" key="11">
    <source>
        <dbReference type="ARBA" id="ARBA00023157"/>
    </source>
</evidence>
<keyword evidence="8 16" id="KW-0106">Calcium</keyword>
<dbReference type="PROSITE" id="PS00436">
    <property type="entry name" value="PEROXIDASE_2"/>
    <property type="match status" value="1"/>
</dbReference>
<feature type="binding site" evidence="16">
    <location>
        <position position="255"/>
    </location>
    <ligand>
        <name>Ca(2+)</name>
        <dbReference type="ChEBI" id="CHEBI:29108"/>
        <label>2</label>
    </ligand>
</feature>
<dbReference type="GO" id="GO:0020037">
    <property type="term" value="F:heme binding"/>
    <property type="evidence" value="ECO:0007669"/>
    <property type="project" value="UniProtKB-UniRule"/>
</dbReference>
<dbReference type="Gene3D" id="1.10.520.10">
    <property type="match status" value="1"/>
</dbReference>
<gene>
    <name evidence="21" type="ORF">QYE76_044408</name>
</gene>